<protein>
    <submittedName>
        <fullName evidence="3">G protein-coupled receptor</fullName>
    </submittedName>
</protein>
<dbReference type="PANTHER" id="PTHR31552:SF8">
    <property type="entry name" value="SERPENTINE RECEPTOR CLASS GAMMA"/>
    <property type="match status" value="1"/>
</dbReference>
<feature type="transmembrane region" description="Helical" evidence="1">
    <location>
        <begin position="95"/>
        <end position="119"/>
    </location>
</feature>
<keyword evidence="1" id="KW-1133">Transmembrane helix</keyword>
<evidence type="ECO:0000313" key="2">
    <source>
        <dbReference type="Proteomes" id="UP000025227"/>
    </source>
</evidence>
<keyword evidence="1" id="KW-0812">Transmembrane</keyword>
<feature type="transmembrane region" description="Helical" evidence="1">
    <location>
        <begin position="60"/>
        <end position="83"/>
    </location>
</feature>
<dbReference type="Pfam" id="PF10323">
    <property type="entry name" value="7TM_GPCR_Srv"/>
    <property type="match status" value="1"/>
</dbReference>
<feature type="transmembrane region" description="Helical" evidence="1">
    <location>
        <begin position="272"/>
        <end position="290"/>
    </location>
</feature>
<dbReference type="InterPro" id="IPR019426">
    <property type="entry name" value="7TM_GPCR_serpentine_rcpt_Srv"/>
</dbReference>
<keyword evidence="1" id="KW-0472">Membrane</keyword>
<dbReference type="SUPFAM" id="SSF81321">
    <property type="entry name" value="Family A G protein-coupled receptor-like"/>
    <property type="match status" value="1"/>
</dbReference>
<dbReference type="WBParaSite" id="HCON_00122260-00001">
    <property type="protein sequence ID" value="HCON_00122260-00001"/>
    <property type="gene ID" value="HCON_00122260"/>
</dbReference>
<feature type="transmembrane region" description="Helical" evidence="1">
    <location>
        <begin position="232"/>
        <end position="252"/>
    </location>
</feature>
<feature type="transmembrane region" description="Helical" evidence="1">
    <location>
        <begin position="140"/>
        <end position="159"/>
    </location>
</feature>
<organism evidence="2 3">
    <name type="scientific">Haemonchus contortus</name>
    <name type="common">Barber pole worm</name>
    <dbReference type="NCBI Taxonomy" id="6289"/>
    <lineage>
        <taxon>Eukaryota</taxon>
        <taxon>Metazoa</taxon>
        <taxon>Ecdysozoa</taxon>
        <taxon>Nematoda</taxon>
        <taxon>Chromadorea</taxon>
        <taxon>Rhabditida</taxon>
        <taxon>Rhabditina</taxon>
        <taxon>Rhabditomorpha</taxon>
        <taxon>Strongyloidea</taxon>
        <taxon>Trichostrongylidae</taxon>
        <taxon>Haemonchus</taxon>
    </lineage>
</organism>
<dbReference type="Gene3D" id="1.20.1070.10">
    <property type="entry name" value="Rhodopsin 7-helix transmembrane proteins"/>
    <property type="match status" value="1"/>
</dbReference>
<reference evidence="3" key="1">
    <citation type="submission" date="2020-12" db="UniProtKB">
        <authorList>
            <consortium name="WormBaseParasite"/>
        </authorList>
    </citation>
    <scope>IDENTIFICATION</scope>
    <source>
        <strain evidence="3">MHco3</strain>
    </source>
</reference>
<keyword evidence="2" id="KW-1185">Reference proteome</keyword>
<dbReference type="PANTHER" id="PTHR31552">
    <property type="entry name" value="SERPENTINE RECEPTOR CLASS GAMMA"/>
    <property type="match status" value="1"/>
</dbReference>
<evidence type="ECO:0000313" key="3">
    <source>
        <dbReference type="WBParaSite" id="HCON_00122260-00001"/>
    </source>
</evidence>
<feature type="transmembrane region" description="Helical" evidence="1">
    <location>
        <begin position="27"/>
        <end position="48"/>
    </location>
</feature>
<dbReference type="AlphaFoldDB" id="A0A7I5EBA9"/>
<name>A0A7I5EBA9_HAECO</name>
<evidence type="ECO:0000256" key="1">
    <source>
        <dbReference type="SAM" id="Phobius"/>
    </source>
</evidence>
<sequence>TLPNLLDKAGVRKKSFELRLERMEFSVLHLIIDTLVFLLYSLVLLIIIRSKTKVFKSAFYSIFVATGFADIASLFSACSLRVIRESSLGEGSKNFALFYILISYTSFMAHMIGNLLITINRYSALCLMNMYSKIWTRKHVLAAIVIQYFISIDVFAHTIRAHVECIPGANGTAIIKGIQEREIDLIIRFTYIVTCIIYAATSLGLNIRLLIEWKRLTKVDGVLERSHHDKGLLIYALLVFSGSMLVCIQQFVKFISVITNNIPLNLWATLHYSWLNGVMVSIPPFSLIMLSSDFRHEILNFFGCARHQSCTPLFVTQHSSRRSAADRF</sequence>
<feature type="transmembrane region" description="Helical" evidence="1">
    <location>
        <begin position="189"/>
        <end position="211"/>
    </location>
</feature>
<accession>A0A7I5EBA9</accession>
<proteinExistence type="predicted"/>
<dbReference type="Proteomes" id="UP000025227">
    <property type="component" value="Unplaced"/>
</dbReference>